<proteinExistence type="predicted"/>
<evidence type="ECO:0000313" key="2">
    <source>
        <dbReference type="Proteomes" id="UP000239462"/>
    </source>
</evidence>
<gene>
    <name evidence="1" type="ORF">MMJJ_05080</name>
</gene>
<dbReference type="AlphaFoldDB" id="A0A2L1C992"/>
<reference evidence="2" key="1">
    <citation type="journal article" date="2018" name="Genome Announc.">
        <title>Complete Genome Sequence of the Methanococcus maripaludis Type Strain JJ (DSM 2067), a Model for Selenoprotein Synthesis in Archaea.</title>
        <authorList>
            <person name="Poehlein A."/>
            <person name="Heym D."/>
            <person name="Quitzke V."/>
            <person name="Fersch J."/>
            <person name="Daniel R."/>
            <person name="Rother M."/>
        </authorList>
    </citation>
    <scope>NUCLEOTIDE SEQUENCE [LARGE SCALE GENOMIC DNA]</scope>
    <source>
        <strain evidence="2">DSM 2067</strain>
    </source>
</reference>
<accession>A0A2L1C992</accession>
<dbReference type="EMBL" id="CP026606">
    <property type="protein sequence ID" value="AVB75925.1"/>
    <property type="molecule type" value="Genomic_DNA"/>
</dbReference>
<name>A0A2L1C992_METMI</name>
<protein>
    <submittedName>
        <fullName evidence="1">Uncharacterized protein</fullName>
    </submittedName>
</protein>
<evidence type="ECO:0000313" key="1">
    <source>
        <dbReference type="EMBL" id="AVB75925.1"/>
    </source>
</evidence>
<organism evidence="1 2">
    <name type="scientific">Methanococcus maripaludis</name>
    <name type="common">Methanococcus deltae</name>
    <dbReference type="NCBI Taxonomy" id="39152"/>
    <lineage>
        <taxon>Archaea</taxon>
        <taxon>Methanobacteriati</taxon>
        <taxon>Methanobacteriota</taxon>
        <taxon>Methanomada group</taxon>
        <taxon>Methanococci</taxon>
        <taxon>Methanococcales</taxon>
        <taxon>Methanococcaceae</taxon>
        <taxon>Methanococcus</taxon>
    </lineage>
</organism>
<sequence>MGKLHKKLRTISKKIYNVLRKVNYILLRDENMPGKNSENFEHIKKMVDILKKYENTPKYAVTVMKNNIGMSVNNDVKSECEKQGIPKNKIDLYFREIFGIINKKVIEKKSDETETSKYVLKNLYHESFGEKYEMFKSQVCPLFEKISLMNLRKTDSANNEYKSKLIKIVLSNEDGTKKIINFECTSDELINIIEVLSEM</sequence>
<dbReference type="Proteomes" id="UP000239462">
    <property type="component" value="Chromosome"/>
</dbReference>
<dbReference type="KEGG" id="mmad:MMJJ_05080"/>